<sequence>MTQEAAGEENIADINAFSQVIDFDSEANVWYFSDLWYGDPPMAPANPGYSKCVTRVKDALFSDSSMTQRETYLTITDTISRIEDLWIGILKDDFVFSFRNSLEVKAYNSMERQCQSLTWTLEKYVLEFIRSEAKSMLVNCLNDNDLENAFSNIVTRVAIEIEQQVTSLCNDLDSFVERSTLKDVMIQWTQSKKTRFKLLAENLVLKAKTDISNTKEEIKIQRLKITEQTNHEREINELATNLAVKMQGKTPDRDKLEGDFNQFWNSWINQLGLKDDIKFCSIADQIENLLYDKFPSDAAFFKGKWFKADPSYDHLSKLEGSISAHRIMPTEHFSRLSGLFGFGKEKTDNCRNQTVDIINQTFRKIDSRLLELYSQDIRFDMSYVTEIMNIIVNDIDDHNDHITNDYKFNLLPPFRAMIVNHVAMHVSTFFTKLNERYNKKHSPKSQIEMYKGTALALFINLVEQKTEDVIAAGFFKEAMIKTIVEHVTELLPIDIQENILLLFSNAKFGLMKDIMVYLANANKFEEYKAFIKDPTTFAKTWITKLTNEVMFERKGKGETKYADLAKSRVHQIFCHLRESIQEANENCTKPGHSNVKHWIDNFLKHVAETNYLPLSSDILIHVQSRKVSDIGNFSKMLLDDLKNTERIVLRTFQATNGSTVQWNESPIPKIMNRLWGCEAKCMFCYEPCKNTDKDHASLGFPHQCIQHRPKGIRGFSWVRSDKLVVDFCNYSVSTENMYKWHKDDEREEWKYYKDYKKRHPDWDILPSSDVSRYWMWVVCKYQHEFVKMYGIKLPDVPAHWWSITKEQAIESISSTS</sequence>
<dbReference type="PANTHER" id="PTHR14819:SF5">
    <property type="entry name" value="INTERFERON-INDUCED VERY LARGE GTPASE 1"/>
    <property type="match status" value="1"/>
</dbReference>
<dbReference type="InterPro" id="IPR030383">
    <property type="entry name" value="G_VLIG_dom"/>
</dbReference>
<gene>
    <name evidence="2" type="ORF">MCOR_34337</name>
</gene>
<dbReference type="PROSITE" id="PS51717">
    <property type="entry name" value="G_VLIG"/>
    <property type="match status" value="1"/>
</dbReference>
<name>A0A6J8CUF8_MYTCO</name>
<protein>
    <recommendedName>
        <fullName evidence="1">VLIG-type G domain-containing protein</fullName>
    </recommendedName>
</protein>
<reference evidence="2 3" key="1">
    <citation type="submission" date="2020-06" db="EMBL/GenBank/DDBJ databases">
        <authorList>
            <person name="Li R."/>
            <person name="Bekaert M."/>
        </authorList>
    </citation>
    <scope>NUCLEOTIDE SEQUENCE [LARGE SCALE GENOMIC DNA]</scope>
    <source>
        <strain evidence="3">wild</strain>
    </source>
</reference>
<accession>A0A6J8CUF8</accession>
<dbReference type="AlphaFoldDB" id="A0A6J8CUF8"/>
<organism evidence="2 3">
    <name type="scientific">Mytilus coruscus</name>
    <name type="common">Sea mussel</name>
    <dbReference type="NCBI Taxonomy" id="42192"/>
    <lineage>
        <taxon>Eukaryota</taxon>
        <taxon>Metazoa</taxon>
        <taxon>Spiralia</taxon>
        <taxon>Lophotrochozoa</taxon>
        <taxon>Mollusca</taxon>
        <taxon>Bivalvia</taxon>
        <taxon>Autobranchia</taxon>
        <taxon>Pteriomorphia</taxon>
        <taxon>Mytilida</taxon>
        <taxon>Mytiloidea</taxon>
        <taxon>Mytilidae</taxon>
        <taxon>Mytilinae</taxon>
        <taxon>Mytilus</taxon>
    </lineage>
</organism>
<keyword evidence="3" id="KW-1185">Reference proteome</keyword>
<dbReference type="EMBL" id="CACVKT020006168">
    <property type="protein sequence ID" value="CAC5400123.1"/>
    <property type="molecule type" value="Genomic_DNA"/>
</dbReference>
<dbReference type="InterPro" id="IPR052986">
    <property type="entry name" value="VLIG_GTPase"/>
</dbReference>
<dbReference type="PANTHER" id="PTHR14819">
    <property type="entry name" value="GTP-BINDING"/>
    <property type="match status" value="1"/>
</dbReference>
<dbReference type="OrthoDB" id="6141954at2759"/>
<evidence type="ECO:0000313" key="2">
    <source>
        <dbReference type="EMBL" id="CAC5400123.1"/>
    </source>
</evidence>
<dbReference type="GO" id="GO:0005525">
    <property type="term" value="F:GTP binding"/>
    <property type="evidence" value="ECO:0007669"/>
    <property type="project" value="InterPro"/>
</dbReference>
<proteinExistence type="predicted"/>
<feature type="domain" description="VLIG-type G" evidence="1">
    <location>
        <begin position="1"/>
        <end position="83"/>
    </location>
</feature>
<evidence type="ECO:0000313" key="3">
    <source>
        <dbReference type="Proteomes" id="UP000507470"/>
    </source>
</evidence>
<dbReference type="Proteomes" id="UP000507470">
    <property type="component" value="Unassembled WGS sequence"/>
</dbReference>
<evidence type="ECO:0000259" key="1">
    <source>
        <dbReference type="PROSITE" id="PS51717"/>
    </source>
</evidence>